<reference evidence="3" key="1">
    <citation type="submission" date="2025-08" db="UniProtKB">
        <authorList>
            <consortium name="Ensembl"/>
        </authorList>
    </citation>
    <scope>IDENTIFICATION</scope>
</reference>
<dbReference type="SUPFAM" id="SSF57850">
    <property type="entry name" value="RING/U-box"/>
    <property type="match status" value="1"/>
</dbReference>
<feature type="chain" id="PRO_5014414065" description="RDM domain-containing protein" evidence="1">
    <location>
        <begin position="24"/>
        <end position="223"/>
    </location>
</feature>
<evidence type="ECO:0000313" key="3">
    <source>
        <dbReference type="Ensembl" id="ENSANAP00000038333.1"/>
    </source>
</evidence>
<dbReference type="Pfam" id="PF15227">
    <property type="entry name" value="zf-C3HC4_4"/>
    <property type="match status" value="1"/>
</dbReference>
<feature type="domain" description="RDM" evidence="2">
    <location>
        <begin position="67"/>
        <end position="106"/>
    </location>
</feature>
<reference evidence="3" key="2">
    <citation type="submission" date="2025-09" db="UniProtKB">
        <authorList>
            <consortium name="Ensembl"/>
        </authorList>
    </citation>
    <scope>IDENTIFICATION</scope>
</reference>
<dbReference type="Proteomes" id="UP000233020">
    <property type="component" value="Unplaced"/>
</dbReference>
<sequence>KFIPLFTFPLEVAMAGLLQEASSCPICVAYLEKPVSLECGCTVCLKSINSQQVEPYGQDLFCCCCSTVSQKNKTRPNQQLGRLVSHVKELEPKLKKILQIHPQVRKSHVNVTLVADTANSFPLISDDSGASDNRQDLAKRFHLSCVSGAPLNKIFHCKGKIQWPTERGRWTVSLRAGGCISTSTVPLHQHASGDFSGSTVPFLAPSVPPNGDQGVLSICPVIS</sequence>
<protein>
    <recommendedName>
        <fullName evidence="2">RDM domain-containing protein</fullName>
    </recommendedName>
</protein>
<evidence type="ECO:0000259" key="2">
    <source>
        <dbReference type="Pfam" id="PF11002"/>
    </source>
</evidence>
<dbReference type="Ensembl" id="ENSANAT00000056423.1">
    <property type="protein sequence ID" value="ENSANAP00000038333.1"/>
    <property type="gene ID" value="ENSANAG00000036614.1"/>
</dbReference>
<dbReference type="AlphaFoldDB" id="A0A2K5EYR7"/>
<dbReference type="InterPro" id="IPR022723">
    <property type="entry name" value="RDM_domain_RFPL"/>
</dbReference>
<dbReference type="InterPro" id="IPR013083">
    <property type="entry name" value="Znf_RING/FYVE/PHD"/>
</dbReference>
<keyword evidence="4" id="KW-1185">Reference proteome</keyword>
<proteinExistence type="predicted"/>
<dbReference type="GeneTree" id="ENSGT00940000163408"/>
<dbReference type="Pfam" id="PF11002">
    <property type="entry name" value="RDM"/>
    <property type="match status" value="1"/>
</dbReference>
<organism evidence="3 4">
    <name type="scientific">Aotus nancymaae</name>
    <name type="common">Ma's night monkey</name>
    <dbReference type="NCBI Taxonomy" id="37293"/>
    <lineage>
        <taxon>Eukaryota</taxon>
        <taxon>Metazoa</taxon>
        <taxon>Chordata</taxon>
        <taxon>Craniata</taxon>
        <taxon>Vertebrata</taxon>
        <taxon>Euteleostomi</taxon>
        <taxon>Mammalia</taxon>
        <taxon>Eutheria</taxon>
        <taxon>Euarchontoglires</taxon>
        <taxon>Primates</taxon>
        <taxon>Haplorrhini</taxon>
        <taxon>Platyrrhini</taxon>
        <taxon>Aotidae</taxon>
        <taxon>Aotus</taxon>
    </lineage>
</organism>
<evidence type="ECO:0000256" key="1">
    <source>
        <dbReference type="SAM" id="SignalP"/>
    </source>
</evidence>
<feature type="signal peptide" evidence="1">
    <location>
        <begin position="1"/>
        <end position="23"/>
    </location>
</feature>
<dbReference type="Gene3D" id="3.30.40.10">
    <property type="entry name" value="Zinc/RING finger domain, C3HC4 (zinc finger)"/>
    <property type="match status" value="1"/>
</dbReference>
<evidence type="ECO:0000313" key="4">
    <source>
        <dbReference type="Proteomes" id="UP000233020"/>
    </source>
</evidence>
<name>A0A2K5EYR7_AOTNA</name>
<keyword evidence="1" id="KW-0732">Signal</keyword>
<accession>A0A2K5EYR7</accession>